<evidence type="ECO:0000256" key="3">
    <source>
        <dbReference type="ARBA" id="ARBA00022692"/>
    </source>
</evidence>
<accession>A0AAU9QEG0</accession>
<feature type="transmembrane region" description="Helical" evidence="6">
    <location>
        <begin position="211"/>
        <end position="233"/>
    </location>
</feature>
<evidence type="ECO:0000313" key="8">
    <source>
        <dbReference type="Proteomes" id="UP001295462"/>
    </source>
</evidence>
<dbReference type="EMBL" id="CAKMUD010000001">
    <property type="protein sequence ID" value="CAH1567485.1"/>
    <property type="molecule type" value="Genomic_DNA"/>
</dbReference>
<feature type="transmembrane region" description="Helical" evidence="6">
    <location>
        <begin position="116"/>
        <end position="138"/>
    </location>
</feature>
<evidence type="ECO:0000256" key="1">
    <source>
        <dbReference type="ARBA" id="ARBA00004651"/>
    </source>
</evidence>
<keyword evidence="4 6" id="KW-1133">Transmembrane helix</keyword>
<dbReference type="Proteomes" id="UP001295462">
    <property type="component" value="Unassembled WGS sequence"/>
</dbReference>
<dbReference type="AlphaFoldDB" id="A0AAU9QEG0"/>
<sequence>MSRAMTNMSLFAIALVINKSISLIMLPILPQYLTPEQIGKMEIIASVGIVIALIISLALHEALNRFAGVEDDPQKRKSLLDQIYSLSLLISVPIALVLATIIIVMPVPEPFTKTEWMVALVAIAFEGAIAIGTAWLRLQDDKAKTLLYVMVTTTALQAAFIIIALQFSQTVLSVLLGGLLAAAAQLIWLHFINRYQLVLPSFISTKQFFKYCYPIMCSGLIMFCLNGAERWFIGANASLATLGVYTIAFKFAIGMCFLAQPFAMWWSPRRFSILEKKGANEATRITHLGMIYLTFLVVVVGSLAVIIINNFLPEAYREASLYVLFLLPIALLKEWSELLCISILYKRKTHWLMGINAIPALIGLAMLFSLSALGIFGVFIALYYAQLCRLALTFSIGQQCMKLPFHLSLMVILHILAGASLFLIHSAGSAPLIMLVCFTSCVLIATIAFRYFDAQTKSNVHHFWLKWRGQMKRTPL</sequence>
<dbReference type="PANTHER" id="PTHR30250:SF11">
    <property type="entry name" value="O-ANTIGEN TRANSPORTER-RELATED"/>
    <property type="match status" value="1"/>
</dbReference>
<evidence type="ECO:0000313" key="7">
    <source>
        <dbReference type="EMBL" id="CAH1567485.1"/>
    </source>
</evidence>
<feature type="transmembrane region" description="Helical" evidence="6">
    <location>
        <begin position="245"/>
        <end position="267"/>
    </location>
</feature>
<reference evidence="7" key="1">
    <citation type="submission" date="2022-01" db="EMBL/GenBank/DDBJ databases">
        <authorList>
            <person name="Lagorce A."/>
        </authorList>
    </citation>
    <scope>NUCLEOTIDE SEQUENCE</scope>
    <source>
        <strain evidence="7">Th15_F1_A12</strain>
    </source>
</reference>
<keyword evidence="5 6" id="KW-0472">Membrane</keyword>
<dbReference type="RefSeq" id="WP_409588066.1">
    <property type="nucleotide sequence ID" value="NZ_CAKMTZ010000001.1"/>
</dbReference>
<evidence type="ECO:0000256" key="6">
    <source>
        <dbReference type="SAM" id="Phobius"/>
    </source>
</evidence>
<feature type="transmembrane region" description="Helical" evidence="6">
    <location>
        <begin position="171"/>
        <end position="191"/>
    </location>
</feature>
<keyword evidence="2" id="KW-1003">Cell membrane</keyword>
<feature type="transmembrane region" description="Helical" evidence="6">
    <location>
        <begin position="288"/>
        <end position="308"/>
    </location>
</feature>
<comment type="caution">
    <text evidence="7">The sequence shown here is derived from an EMBL/GenBank/DDBJ whole genome shotgun (WGS) entry which is preliminary data.</text>
</comment>
<feature type="transmembrane region" description="Helical" evidence="6">
    <location>
        <begin position="145"/>
        <end position="165"/>
    </location>
</feature>
<dbReference type="GO" id="GO:0005886">
    <property type="term" value="C:plasma membrane"/>
    <property type="evidence" value="ECO:0007669"/>
    <property type="project" value="UniProtKB-SubCell"/>
</dbReference>
<keyword evidence="3 6" id="KW-0812">Transmembrane</keyword>
<organism evidence="7 8">
    <name type="scientific">Vibrio jasicida</name>
    <dbReference type="NCBI Taxonomy" id="766224"/>
    <lineage>
        <taxon>Bacteria</taxon>
        <taxon>Pseudomonadati</taxon>
        <taxon>Pseudomonadota</taxon>
        <taxon>Gammaproteobacteria</taxon>
        <taxon>Vibrionales</taxon>
        <taxon>Vibrionaceae</taxon>
        <taxon>Vibrio</taxon>
    </lineage>
</organism>
<feature type="transmembrane region" description="Helical" evidence="6">
    <location>
        <begin position="432"/>
        <end position="452"/>
    </location>
</feature>
<evidence type="ECO:0000256" key="4">
    <source>
        <dbReference type="ARBA" id="ARBA00022989"/>
    </source>
</evidence>
<name>A0AAU9QEG0_9VIBR</name>
<comment type="subcellular location">
    <subcellularLocation>
        <location evidence="1">Cell membrane</location>
        <topology evidence="1">Multi-pass membrane protein</topology>
    </subcellularLocation>
</comment>
<gene>
    <name evidence="7" type="ORF">THF1A12_10596</name>
</gene>
<feature type="transmembrane region" description="Helical" evidence="6">
    <location>
        <begin position="38"/>
        <end position="59"/>
    </location>
</feature>
<proteinExistence type="predicted"/>
<feature type="transmembrane region" description="Helical" evidence="6">
    <location>
        <begin position="83"/>
        <end position="104"/>
    </location>
</feature>
<protein>
    <submittedName>
        <fullName evidence="7">Oligosaccharide translocase SypK</fullName>
    </submittedName>
</protein>
<dbReference type="Pfam" id="PF13440">
    <property type="entry name" value="Polysacc_synt_3"/>
    <property type="match status" value="1"/>
</dbReference>
<evidence type="ECO:0000256" key="2">
    <source>
        <dbReference type="ARBA" id="ARBA00022475"/>
    </source>
</evidence>
<dbReference type="InterPro" id="IPR050833">
    <property type="entry name" value="Poly_Biosynth_Transport"/>
</dbReference>
<feature type="transmembrane region" description="Helical" evidence="6">
    <location>
        <begin position="357"/>
        <end position="385"/>
    </location>
</feature>
<feature type="transmembrane region" description="Helical" evidence="6">
    <location>
        <begin position="405"/>
        <end position="425"/>
    </location>
</feature>
<evidence type="ECO:0000256" key="5">
    <source>
        <dbReference type="ARBA" id="ARBA00023136"/>
    </source>
</evidence>
<dbReference type="PANTHER" id="PTHR30250">
    <property type="entry name" value="PST FAMILY PREDICTED COLANIC ACID TRANSPORTER"/>
    <property type="match status" value="1"/>
</dbReference>